<gene>
    <name evidence="2" type="ORF">SAE02_05340</name>
</gene>
<feature type="transmembrane region" description="Helical" evidence="1">
    <location>
        <begin position="45"/>
        <end position="69"/>
    </location>
</feature>
<organism evidence="2 3">
    <name type="scientific">Skermanella aerolata</name>
    <dbReference type="NCBI Taxonomy" id="393310"/>
    <lineage>
        <taxon>Bacteria</taxon>
        <taxon>Pseudomonadati</taxon>
        <taxon>Pseudomonadota</taxon>
        <taxon>Alphaproteobacteria</taxon>
        <taxon>Rhodospirillales</taxon>
        <taxon>Azospirillaceae</taxon>
        <taxon>Skermanella</taxon>
    </lineage>
</organism>
<keyword evidence="1" id="KW-1133">Transmembrane helix</keyword>
<protein>
    <submittedName>
        <fullName evidence="2">Membrane protein</fullName>
    </submittedName>
</protein>
<reference evidence="2 3" key="1">
    <citation type="submission" date="2019-07" db="EMBL/GenBank/DDBJ databases">
        <title>Whole genome shotgun sequence of Skermanella aerolata NBRC 106429.</title>
        <authorList>
            <person name="Hosoyama A."/>
            <person name="Uohara A."/>
            <person name="Ohji S."/>
            <person name="Ichikawa N."/>
        </authorList>
    </citation>
    <scope>NUCLEOTIDE SEQUENCE [LARGE SCALE GENOMIC DNA]</scope>
    <source>
        <strain evidence="2 3">NBRC 106429</strain>
    </source>
</reference>
<dbReference type="RefSeq" id="WP_169789271.1">
    <property type="nucleotide sequence ID" value="NZ_BJYZ01000002.1"/>
</dbReference>
<dbReference type="EMBL" id="BJYZ01000002">
    <property type="protein sequence ID" value="GEO36386.1"/>
    <property type="molecule type" value="Genomic_DNA"/>
</dbReference>
<dbReference type="Pfam" id="PF06912">
    <property type="entry name" value="DUF1275"/>
    <property type="match status" value="1"/>
</dbReference>
<comment type="caution">
    <text evidence="2">The sequence shown here is derived from an EMBL/GenBank/DDBJ whole genome shotgun (WGS) entry which is preliminary data.</text>
</comment>
<dbReference type="Proteomes" id="UP000321523">
    <property type="component" value="Unassembled WGS sequence"/>
</dbReference>
<dbReference type="InterPro" id="IPR010699">
    <property type="entry name" value="DUF1275"/>
</dbReference>
<name>A0A512DIV6_9PROT</name>
<feature type="transmembrane region" description="Helical" evidence="1">
    <location>
        <begin position="152"/>
        <end position="173"/>
    </location>
</feature>
<dbReference type="PANTHER" id="PTHR37314:SF4">
    <property type="entry name" value="UPF0700 TRANSMEMBRANE PROTEIN YOAK"/>
    <property type="match status" value="1"/>
</dbReference>
<sequence length="199" mass="21001">MVRAIVLALIAGYVDTVGYLHFNAFAGLMTGNTIFMGIELATAQYGAAVFHGIIILAFLFGVIAARLMIQVGINSLFAMSTASGLLIACSFIDKTTAAVLLSLAMGMQNSAANRFNGVALNTVFITGNLQKLGEELVTWLWPGKEGAARQGALIFALVWLAYAVGAGSGAVAVNHFEKPLFVPAFILPFIMLRSRPVGS</sequence>
<dbReference type="PANTHER" id="PTHR37314">
    <property type="entry name" value="SLR0142 PROTEIN"/>
    <property type="match status" value="1"/>
</dbReference>
<keyword evidence="1" id="KW-0812">Transmembrane</keyword>
<dbReference type="AlphaFoldDB" id="A0A512DIV6"/>
<evidence type="ECO:0000256" key="1">
    <source>
        <dbReference type="SAM" id="Phobius"/>
    </source>
</evidence>
<evidence type="ECO:0000313" key="2">
    <source>
        <dbReference type="EMBL" id="GEO36386.1"/>
    </source>
</evidence>
<accession>A0A512DIV6</accession>
<feature type="transmembrane region" description="Helical" evidence="1">
    <location>
        <begin position="76"/>
        <end position="105"/>
    </location>
</feature>
<proteinExistence type="predicted"/>
<evidence type="ECO:0000313" key="3">
    <source>
        <dbReference type="Proteomes" id="UP000321523"/>
    </source>
</evidence>
<keyword evidence="3" id="KW-1185">Reference proteome</keyword>
<keyword evidence="1" id="KW-0472">Membrane</keyword>